<dbReference type="Proteomes" id="UP000553766">
    <property type="component" value="Unassembled WGS sequence"/>
</dbReference>
<dbReference type="EMBL" id="JACIJS010000006">
    <property type="protein sequence ID" value="MBB5516070.1"/>
    <property type="molecule type" value="Genomic_DNA"/>
</dbReference>
<accession>A0A840WY28</accession>
<feature type="chain" id="PRO_5032441070" description="Outer membrane protein beta-barrel domain-containing protein" evidence="2">
    <location>
        <begin position="23"/>
        <end position="182"/>
    </location>
</feature>
<dbReference type="AlphaFoldDB" id="A0A840WY28"/>
<dbReference type="InterPro" id="IPR027385">
    <property type="entry name" value="Beta-barrel_OMP"/>
</dbReference>
<evidence type="ECO:0000256" key="1">
    <source>
        <dbReference type="ARBA" id="ARBA00022729"/>
    </source>
</evidence>
<dbReference type="SUPFAM" id="SSF56925">
    <property type="entry name" value="OMPA-like"/>
    <property type="match status" value="1"/>
</dbReference>
<comment type="caution">
    <text evidence="4">The sequence shown here is derived from an EMBL/GenBank/DDBJ whole genome shotgun (WGS) entry which is preliminary data.</text>
</comment>
<evidence type="ECO:0000259" key="3">
    <source>
        <dbReference type="Pfam" id="PF13505"/>
    </source>
</evidence>
<evidence type="ECO:0000256" key="2">
    <source>
        <dbReference type="SAM" id="SignalP"/>
    </source>
</evidence>
<gene>
    <name evidence="4" type="ORF">FHS89_002096</name>
</gene>
<feature type="domain" description="Outer membrane protein beta-barrel" evidence="3">
    <location>
        <begin position="10"/>
        <end position="182"/>
    </location>
</feature>
<keyword evidence="1 2" id="KW-0732">Signal</keyword>
<dbReference type="RefSeq" id="WP_184011354.1">
    <property type="nucleotide sequence ID" value="NZ_JACIJS010000006.1"/>
</dbReference>
<reference evidence="4 5" key="1">
    <citation type="submission" date="2020-08" db="EMBL/GenBank/DDBJ databases">
        <title>Genomic Encyclopedia of Type Strains, Phase IV (KMG-IV): sequencing the most valuable type-strain genomes for metagenomic binning, comparative biology and taxonomic classification.</title>
        <authorList>
            <person name="Goeker M."/>
        </authorList>
    </citation>
    <scope>NUCLEOTIDE SEQUENCE [LARGE SCALE GENOMIC DNA]</scope>
    <source>
        <strain evidence="4 5">DSM 103377</strain>
    </source>
</reference>
<keyword evidence="5" id="KW-1185">Reference proteome</keyword>
<sequence>MNAAPFIISSALVIATTSAAMACEGCAAPQAGFTIGGTASTTTIDPQTTTDFDATGFGVLARYTHPLSARIGVYGQLDYQFLDGKSPTGNTETKNGQSVAVGLHLQAADQVSLRASAGRAFVNSKHVTLGDVEANGTVIGLGLGYHWDQSSAIVGEYRTFNLDDRFGNADATSFAIGYEYRF</sequence>
<organism evidence="4 5">
    <name type="scientific">Rubricella aquisinus</name>
    <dbReference type="NCBI Taxonomy" id="2028108"/>
    <lineage>
        <taxon>Bacteria</taxon>
        <taxon>Pseudomonadati</taxon>
        <taxon>Pseudomonadota</taxon>
        <taxon>Alphaproteobacteria</taxon>
        <taxon>Rhodobacterales</taxon>
        <taxon>Paracoccaceae</taxon>
        <taxon>Rubricella</taxon>
    </lineage>
</organism>
<protein>
    <recommendedName>
        <fullName evidence="3">Outer membrane protein beta-barrel domain-containing protein</fullName>
    </recommendedName>
</protein>
<proteinExistence type="predicted"/>
<dbReference type="Pfam" id="PF13505">
    <property type="entry name" value="OMP_b-brl"/>
    <property type="match status" value="1"/>
</dbReference>
<evidence type="ECO:0000313" key="4">
    <source>
        <dbReference type="EMBL" id="MBB5516070.1"/>
    </source>
</evidence>
<evidence type="ECO:0000313" key="5">
    <source>
        <dbReference type="Proteomes" id="UP000553766"/>
    </source>
</evidence>
<dbReference type="InterPro" id="IPR011250">
    <property type="entry name" value="OMP/PagP_B-barrel"/>
</dbReference>
<dbReference type="Gene3D" id="2.40.160.20">
    <property type="match status" value="1"/>
</dbReference>
<feature type="signal peptide" evidence="2">
    <location>
        <begin position="1"/>
        <end position="22"/>
    </location>
</feature>
<name>A0A840WY28_9RHOB</name>